<feature type="transmembrane region" description="Helical" evidence="6">
    <location>
        <begin position="154"/>
        <end position="176"/>
    </location>
</feature>
<keyword evidence="5 6" id="KW-0472">Membrane</keyword>
<evidence type="ECO:0000256" key="1">
    <source>
        <dbReference type="ARBA" id="ARBA00004651"/>
    </source>
</evidence>
<accession>A0A151B4H0</accession>
<feature type="transmembrane region" description="Helical" evidence="6">
    <location>
        <begin position="197"/>
        <end position="220"/>
    </location>
</feature>
<dbReference type="Pfam" id="PF02687">
    <property type="entry name" value="FtsX"/>
    <property type="match status" value="1"/>
</dbReference>
<feature type="transmembrane region" description="Helical" evidence="6">
    <location>
        <begin position="572"/>
        <end position="594"/>
    </location>
</feature>
<comment type="similarity">
    <text evidence="6">Belongs to the ABC-4 integral membrane protein family.</text>
</comment>
<dbReference type="GO" id="GO:0055085">
    <property type="term" value="P:transmembrane transport"/>
    <property type="evidence" value="ECO:0007669"/>
    <property type="project" value="UniProtKB-UniRule"/>
</dbReference>
<evidence type="ECO:0000313" key="9">
    <source>
        <dbReference type="Proteomes" id="UP000075531"/>
    </source>
</evidence>
<feature type="transmembrane region" description="Helical" evidence="6">
    <location>
        <begin position="106"/>
        <end position="134"/>
    </location>
</feature>
<feature type="transmembrane region" description="Helical" evidence="6">
    <location>
        <begin position="600"/>
        <end position="623"/>
    </location>
</feature>
<dbReference type="AlphaFoldDB" id="A0A151B4H0"/>
<feature type="transmembrane region" description="Helical" evidence="6">
    <location>
        <begin position="56"/>
        <end position="76"/>
    </location>
</feature>
<dbReference type="PATRIC" id="fig|1121338.3.peg.1444"/>
<keyword evidence="9" id="KW-1185">Reference proteome</keyword>
<gene>
    <name evidence="8" type="primary">bceB_1</name>
    <name evidence="8" type="ORF">CLTEP_14100</name>
</gene>
<feature type="transmembrane region" description="Helical" evidence="6">
    <location>
        <begin position="511"/>
        <end position="538"/>
    </location>
</feature>
<keyword evidence="4 6" id="KW-1133">Transmembrane helix</keyword>
<dbReference type="GO" id="GO:0005886">
    <property type="term" value="C:plasma membrane"/>
    <property type="evidence" value="ECO:0007669"/>
    <property type="project" value="UniProtKB-SubCell"/>
</dbReference>
<evidence type="ECO:0000259" key="7">
    <source>
        <dbReference type="Pfam" id="PF02687"/>
    </source>
</evidence>
<feature type="transmembrane region" description="Helical" evidence="6">
    <location>
        <begin position="286"/>
        <end position="308"/>
    </location>
</feature>
<feature type="transmembrane region" description="Helical" evidence="6">
    <location>
        <begin position="226"/>
        <end position="253"/>
    </location>
</feature>
<reference evidence="8 9" key="1">
    <citation type="submission" date="2016-02" db="EMBL/GenBank/DDBJ databases">
        <title>Genome sequence of Clostridium tepidiprofundi DSM 19306.</title>
        <authorList>
            <person name="Poehlein A."/>
            <person name="Daniel R."/>
        </authorList>
    </citation>
    <scope>NUCLEOTIDE SEQUENCE [LARGE SCALE GENOMIC DNA]</scope>
    <source>
        <strain evidence="8 9">DSM 19306</strain>
    </source>
</reference>
<evidence type="ECO:0000256" key="4">
    <source>
        <dbReference type="ARBA" id="ARBA00022989"/>
    </source>
</evidence>
<dbReference type="InterPro" id="IPR027022">
    <property type="entry name" value="ABC_permease_BceB-typ"/>
</dbReference>
<keyword evidence="3 6" id="KW-0812">Transmembrane</keyword>
<dbReference type="Proteomes" id="UP000075531">
    <property type="component" value="Unassembled WGS sequence"/>
</dbReference>
<evidence type="ECO:0000313" key="8">
    <source>
        <dbReference type="EMBL" id="KYH34690.1"/>
    </source>
</evidence>
<name>A0A151B4H0_9CLOT</name>
<comment type="subcellular location">
    <subcellularLocation>
        <location evidence="1 6">Cell membrane</location>
        <topology evidence="1 6">Multi-pass membrane protein</topology>
    </subcellularLocation>
</comment>
<dbReference type="EMBL" id="LTBA01000012">
    <property type="protein sequence ID" value="KYH34690.1"/>
    <property type="molecule type" value="Genomic_DNA"/>
</dbReference>
<feature type="transmembrane region" description="Helical" evidence="6">
    <location>
        <begin position="15"/>
        <end position="36"/>
    </location>
</feature>
<dbReference type="PANTHER" id="PTHR46795">
    <property type="entry name" value="ABC TRANSPORTER PERMEASE-RELATED-RELATED"/>
    <property type="match status" value="1"/>
</dbReference>
<evidence type="ECO:0000256" key="2">
    <source>
        <dbReference type="ARBA" id="ARBA00022475"/>
    </source>
</evidence>
<sequence>MNLFKIASKNIRRNFYNYFLYFTSMVFSIIIYFTFVSIEYNKQVLVMSKSITKIDVTFKASSIVIAIFVAIFIWYSNSFFIKKRKKEIGLYSLLGIKKRQIGRMLFYENIVMGILALGTGILLGSLLSKVFIMLLVRLMGFSIYIKFTIVPKAIINTFITFFTLFFITSVHGYSLIYRFKLIELFKAENKGEKEPKVSIIATLISIILIIGGYILYISAIKLKLNFLYVILATLILVITGTYMFFSSFILFVIKLSKKNKKKYYKGINLIGTSQLLYRIKSSSRTLATIAVLSATTLTAMGIASSQYYGFYTKQETHYPFSYVINMNNTKLDKKVEFIMNKYPKNKMINSVNIKFIKAKTKFPDYTTTCYIISESKYNEIAKIRKLKYVIKLNTSNECVYFTENINKNHTYNTLKINFNNKYEQFNITNFKYYPIINKGIAPRTIVVKDEIYNKYCNNNNIYSVKAYINANKKDAESLTKELNNLISKEYSNANNLFGIFSSYYENYKSNLAISGLIIFIASFLGLVFLMATGSIIFFKQLSEANDDKPRYMLLKKIGVNKREIKVSIAKQILFIFVLPLVLGAIHSFVAVSVLGDILNINLTIPIGISVISYTLIYMAYYLLTVNSYNKIVNSNI</sequence>
<dbReference type="PANTHER" id="PTHR46795:SF3">
    <property type="entry name" value="ABC TRANSPORTER PERMEASE"/>
    <property type="match status" value="1"/>
</dbReference>
<evidence type="ECO:0000256" key="3">
    <source>
        <dbReference type="ARBA" id="ARBA00022692"/>
    </source>
</evidence>
<keyword evidence="6" id="KW-0813">Transport</keyword>
<comment type="caution">
    <text evidence="8">The sequence shown here is derived from an EMBL/GenBank/DDBJ whole genome shotgun (WGS) entry which is preliminary data.</text>
</comment>
<dbReference type="InterPro" id="IPR052536">
    <property type="entry name" value="ABC-4_Integral_Memb_Prot"/>
</dbReference>
<organism evidence="8 9">
    <name type="scientific">Clostridium tepidiprofundi DSM 19306</name>
    <dbReference type="NCBI Taxonomy" id="1121338"/>
    <lineage>
        <taxon>Bacteria</taxon>
        <taxon>Bacillati</taxon>
        <taxon>Bacillota</taxon>
        <taxon>Clostridia</taxon>
        <taxon>Eubacteriales</taxon>
        <taxon>Clostridiaceae</taxon>
        <taxon>Clostridium</taxon>
    </lineage>
</organism>
<dbReference type="PIRSF" id="PIRSF018968">
    <property type="entry name" value="ABC_permease_BceB"/>
    <property type="match status" value="1"/>
</dbReference>
<protein>
    <submittedName>
        <fullName evidence="8">Bacitracin export permease protein BceB</fullName>
    </submittedName>
</protein>
<keyword evidence="2 6" id="KW-1003">Cell membrane</keyword>
<proteinExistence type="inferred from homology"/>
<evidence type="ECO:0000256" key="5">
    <source>
        <dbReference type="ARBA" id="ARBA00023136"/>
    </source>
</evidence>
<dbReference type="RefSeq" id="WP_066824553.1">
    <property type="nucleotide sequence ID" value="NZ_LTBA01000012.1"/>
</dbReference>
<evidence type="ECO:0000256" key="6">
    <source>
        <dbReference type="PIRNR" id="PIRNR018968"/>
    </source>
</evidence>
<dbReference type="STRING" id="1121338.CLTEP_14100"/>
<feature type="domain" description="ABC3 transporter permease C-terminal" evidence="7">
    <location>
        <begin position="62"/>
        <end position="178"/>
    </location>
</feature>
<dbReference type="InterPro" id="IPR003838">
    <property type="entry name" value="ABC3_permease_C"/>
</dbReference>